<name>A0A1H9NF40_9BACT</name>
<organism evidence="3 4">
    <name type="scientific">Neolewinella agarilytica</name>
    <dbReference type="NCBI Taxonomy" id="478744"/>
    <lineage>
        <taxon>Bacteria</taxon>
        <taxon>Pseudomonadati</taxon>
        <taxon>Bacteroidota</taxon>
        <taxon>Saprospiria</taxon>
        <taxon>Saprospirales</taxon>
        <taxon>Lewinellaceae</taxon>
        <taxon>Neolewinella</taxon>
    </lineage>
</organism>
<sequence length="82" mass="9212">MMSSALSKILTLLFFLALGAFSLLAQADQESPYNVNSPTTKVPVEWYETPFLWLGLIVFILIGVLFFLRKGKSATTGRLHKY</sequence>
<gene>
    <name evidence="3" type="ORF">SAMN05444359_13633</name>
</gene>
<keyword evidence="1" id="KW-0812">Transmembrane</keyword>
<dbReference type="Proteomes" id="UP000199021">
    <property type="component" value="Unassembled WGS sequence"/>
</dbReference>
<dbReference type="EMBL" id="FOFB01000036">
    <property type="protein sequence ID" value="SER34532.1"/>
    <property type="molecule type" value="Genomic_DNA"/>
</dbReference>
<keyword evidence="2" id="KW-0732">Signal</keyword>
<evidence type="ECO:0000256" key="1">
    <source>
        <dbReference type="SAM" id="Phobius"/>
    </source>
</evidence>
<dbReference type="RefSeq" id="WP_273445705.1">
    <property type="nucleotide sequence ID" value="NZ_JAHDDG010000033.1"/>
</dbReference>
<keyword evidence="1" id="KW-0472">Membrane</keyword>
<dbReference type="AlphaFoldDB" id="A0A1H9NF40"/>
<keyword evidence="4" id="KW-1185">Reference proteome</keyword>
<keyword evidence="1" id="KW-1133">Transmembrane helix</keyword>
<evidence type="ECO:0000313" key="3">
    <source>
        <dbReference type="EMBL" id="SER34532.1"/>
    </source>
</evidence>
<evidence type="ECO:0000313" key="4">
    <source>
        <dbReference type="Proteomes" id="UP000199021"/>
    </source>
</evidence>
<feature type="transmembrane region" description="Helical" evidence="1">
    <location>
        <begin position="51"/>
        <end position="68"/>
    </location>
</feature>
<protein>
    <submittedName>
        <fullName evidence="3">Uncharacterized protein</fullName>
    </submittedName>
</protein>
<feature type="signal peptide" evidence="2">
    <location>
        <begin position="1"/>
        <end position="27"/>
    </location>
</feature>
<reference evidence="4" key="1">
    <citation type="submission" date="2016-10" db="EMBL/GenBank/DDBJ databases">
        <authorList>
            <person name="Varghese N."/>
            <person name="Submissions S."/>
        </authorList>
    </citation>
    <scope>NUCLEOTIDE SEQUENCE [LARGE SCALE GENOMIC DNA]</scope>
    <source>
        <strain evidence="4">DSM 24740</strain>
    </source>
</reference>
<evidence type="ECO:0000256" key="2">
    <source>
        <dbReference type="SAM" id="SignalP"/>
    </source>
</evidence>
<dbReference type="InParanoid" id="A0A1H9NF40"/>
<accession>A0A1H9NF40</accession>
<feature type="chain" id="PRO_5011726650" evidence="2">
    <location>
        <begin position="28"/>
        <end position="82"/>
    </location>
</feature>
<proteinExistence type="predicted"/>